<dbReference type="EMBL" id="JAQQWK010000003">
    <property type="protein sequence ID" value="KAK8045501.1"/>
    <property type="molecule type" value="Genomic_DNA"/>
</dbReference>
<keyword evidence="4" id="KW-1185">Reference proteome</keyword>
<proteinExistence type="predicted"/>
<comment type="caution">
    <text evidence="3">The sequence shown here is derived from an EMBL/GenBank/DDBJ whole genome shotgun (WGS) entry which is preliminary data.</text>
</comment>
<dbReference type="InterPro" id="IPR011009">
    <property type="entry name" value="Kinase-like_dom_sf"/>
</dbReference>
<reference evidence="3 4" key="1">
    <citation type="submission" date="2023-01" db="EMBL/GenBank/DDBJ databases">
        <title>Analysis of 21 Apiospora genomes using comparative genomics revels a genus with tremendous synthesis potential of carbohydrate active enzymes and secondary metabolites.</title>
        <authorList>
            <person name="Sorensen T."/>
        </authorList>
    </citation>
    <scope>NUCLEOTIDE SEQUENCE [LARGE SCALE GENOMIC DNA]</scope>
    <source>
        <strain evidence="3 4">CBS 33761</strain>
    </source>
</reference>
<dbReference type="Gene3D" id="1.10.510.10">
    <property type="entry name" value="Transferase(Phosphotransferase) domain 1"/>
    <property type="match status" value="1"/>
</dbReference>
<evidence type="ECO:0000259" key="2">
    <source>
        <dbReference type="PROSITE" id="PS50011"/>
    </source>
</evidence>
<dbReference type="PROSITE" id="PS50011">
    <property type="entry name" value="PROTEIN_KINASE_DOM"/>
    <property type="match status" value="1"/>
</dbReference>
<dbReference type="Proteomes" id="UP001444661">
    <property type="component" value="Unassembled WGS sequence"/>
</dbReference>
<evidence type="ECO:0000313" key="4">
    <source>
        <dbReference type="Proteomes" id="UP001444661"/>
    </source>
</evidence>
<dbReference type="InterPro" id="IPR000719">
    <property type="entry name" value="Prot_kinase_dom"/>
</dbReference>
<evidence type="ECO:0000256" key="1">
    <source>
        <dbReference type="SAM" id="MobiDB-lite"/>
    </source>
</evidence>
<protein>
    <submittedName>
        <fullName evidence="3">Kinase-like domain-containing protein</fullName>
    </submittedName>
</protein>
<name>A0ABR1THQ1_9PEZI</name>
<dbReference type="InterPro" id="IPR053083">
    <property type="entry name" value="TF_kinase-domain_protein"/>
</dbReference>
<feature type="region of interest" description="Disordered" evidence="1">
    <location>
        <begin position="176"/>
        <end position="233"/>
    </location>
</feature>
<evidence type="ECO:0000313" key="3">
    <source>
        <dbReference type="EMBL" id="KAK8045501.1"/>
    </source>
</evidence>
<feature type="domain" description="Protein kinase" evidence="2">
    <location>
        <begin position="111"/>
        <end position="572"/>
    </location>
</feature>
<organism evidence="3 4">
    <name type="scientific">Apiospora rasikravindrae</name>
    <dbReference type="NCBI Taxonomy" id="990691"/>
    <lineage>
        <taxon>Eukaryota</taxon>
        <taxon>Fungi</taxon>
        <taxon>Dikarya</taxon>
        <taxon>Ascomycota</taxon>
        <taxon>Pezizomycotina</taxon>
        <taxon>Sordariomycetes</taxon>
        <taxon>Xylariomycetidae</taxon>
        <taxon>Amphisphaeriales</taxon>
        <taxon>Apiosporaceae</taxon>
        <taxon>Apiospora</taxon>
    </lineage>
</organism>
<accession>A0ABR1THQ1</accession>
<gene>
    <name evidence="3" type="ORF">PG993_005525</name>
</gene>
<feature type="compositionally biased region" description="Acidic residues" evidence="1">
    <location>
        <begin position="191"/>
        <end position="206"/>
    </location>
</feature>
<sequence>MSLLQQSQQQILAYEQSTRTDNYRFFRYRRVGGPLLATNWNDPDVQAYVTPKNRTPDTQPPATDDVVRGAAGLNTNVRGRYPPSNPGAQELANRAQALRFTRAYFERAPRYLYRRVLGRGGQGTAFKMTYTVPASNAEINFVLKTAGLNALHQDIRREARMMEKLKRSAHCVQILHSSGKSRFDKPNANDSSDDPDEDSSGDDEDPANPPRPPRPARTTEQKVQAHAQKEWRVDRRMRLPNPFNDYTDAELELGRFDFIFMEYMELGSLEEVLFRFADDNQDKKIPNAVLWSFWLCMIRACVGMAYPPRKFHPDRNRARAAPRAGMEQSLQGIGLMSAFDPDMLLLEEMPAMSRREKRKRMVHFDIDPSNMFLGPALSPYRQNIPVDLNNNPVPNNQIQREINIQMEDGFPIPSDSLEHDLLPILKLGDFGLAQFIKPGKRNEYYRHYRGTGKWGWHTPEQFCSDWDYLPLTRDGREASQEIAAGNYDWHTNVWQIGLLIIRAQIPWKPRMDNLFQQQWGRVITNSYGILLDHDALSDVDLELRRTVCRCLKHDPRERPGLEELLNQAMRMVGQRVRGGTEQEIRNWVQTFIYNA</sequence>
<dbReference type="SUPFAM" id="SSF56112">
    <property type="entry name" value="Protein kinase-like (PK-like)"/>
    <property type="match status" value="1"/>
</dbReference>
<dbReference type="PANTHER" id="PTHR44305:SF2">
    <property type="entry name" value="SI:DKEY-192D15.2"/>
    <property type="match status" value="1"/>
</dbReference>
<dbReference type="PANTHER" id="PTHR44305">
    <property type="entry name" value="SI:DKEY-192D15.2-RELATED"/>
    <property type="match status" value="1"/>
</dbReference>